<accession>A0A2H4IBB7</accession>
<sequence>MERELIALPVWRVLRTVHSYGEKSRDESVSYHVVAEAAEPYTEEEIEVFEQIHGKGLIQEKSFEYI</sequence>
<reference evidence="1 2" key="1">
    <citation type="submission" date="2017-04" db="EMBL/GenBank/DDBJ databases">
        <authorList>
            <person name="Afonso C.L."/>
            <person name="Miller P.J."/>
            <person name="Scott M.A."/>
            <person name="Spackman E."/>
            <person name="Goraichik I."/>
            <person name="Dimitrov K.M."/>
            <person name="Suarez D.L."/>
            <person name="Swayne D.E."/>
        </authorList>
    </citation>
    <scope>NUCLEOTIDE SEQUENCE [LARGE SCALE GENOMIC DNA]</scope>
</reference>
<evidence type="ECO:0000313" key="2">
    <source>
        <dbReference type="Proteomes" id="UP000240568"/>
    </source>
</evidence>
<gene>
    <name evidence="1" type="ORF">Y3_203</name>
</gene>
<evidence type="ECO:0000313" key="1">
    <source>
        <dbReference type="EMBL" id="ARW58843.1"/>
    </source>
</evidence>
<dbReference type="Proteomes" id="UP000240568">
    <property type="component" value="Segment"/>
</dbReference>
<dbReference type="EMBL" id="KY984068">
    <property type="protein sequence ID" value="ARW58843.1"/>
    <property type="molecule type" value="Genomic_DNA"/>
</dbReference>
<proteinExistence type="predicted"/>
<name>A0A2H4IBB7_9CAUD</name>
<protein>
    <submittedName>
        <fullName evidence="1">Uncharacterized protein</fullName>
    </submittedName>
</protein>
<keyword evidence="2" id="KW-1185">Reference proteome</keyword>
<organism evidence="1 2">
    <name type="scientific">Erwinia phage vB_EamM_Y3</name>
    <dbReference type="NCBI Taxonomy" id="1983553"/>
    <lineage>
        <taxon>Viruses</taxon>
        <taxon>Duplodnaviria</taxon>
        <taxon>Heunggongvirae</taxon>
        <taxon>Uroviricota</taxon>
        <taxon>Caudoviricetes</taxon>
        <taxon>Sasquatchvirus</taxon>
        <taxon>Sasquatchvirus Y3</taxon>
    </lineage>
</organism>